<gene>
    <name evidence="2" type="ordered locus">AM1_G0140</name>
</gene>
<feature type="domain" description="HTH cro/C1-type" evidence="1">
    <location>
        <begin position="13"/>
        <end position="76"/>
    </location>
</feature>
<keyword evidence="2" id="KW-0614">Plasmid</keyword>
<proteinExistence type="predicted"/>
<dbReference type="eggNOG" id="COG3655">
    <property type="taxonomic scope" value="Bacteria"/>
</dbReference>
<evidence type="ECO:0000259" key="1">
    <source>
        <dbReference type="Pfam" id="PF13443"/>
    </source>
</evidence>
<dbReference type="HOGENOM" id="CLU_066192_31_8_3"/>
<dbReference type="AlphaFoldDB" id="A8ZQN4"/>
<name>A8ZQN4_ACAM1</name>
<protein>
    <recommendedName>
        <fullName evidence="1">HTH cro/C1-type domain-containing protein</fullName>
    </recommendedName>
</protein>
<sequence>MMKTMHQAVIKWKLHELLSIQRKTSRDLAQFMGIHENSVYRLRKSEVMPRLTHETLDKICEFLDCSPGDLLIREKEDKP</sequence>
<dbReference type="RefSeq" id="WP_012168385.1">
    <property type="nucleotide sequence ID" value="NC_009932.1"/>
</dbReference>
<dbReference type="CDD" id="cd00093">
    <property type="entry name" value="HTH_XRE"/>
    <property type="match status" value="1"/>
</dbReference>
<evidence type="ECO:0000313" key="2">
    <source>
        <dbReference type="EMBL" id="ABW33320.1"/>
    </source>
</evidence>
<dbReference type="InterPro" id="IPR010982">
    <property type="entry name" value="Lambda_DNA-bd_dom_sf"/>
</dbReference>
<dbReference type="Pfam" id="PF13443">
    <property type="entry name" value="HTH_26"/>
    <property type="match status" value="1"/>
</dbReference>
<dbReference type="Gene3D" id="1.10.260.40">
    <property type="entry name" value="lambda repressor-like DNA-binding domains"/>
    <property type="match status" value="1"/>
</dbReference>
<evidence type="ECO:0000313" key="3">
    <source>
        <dbReference type="Proteomes" id="UP000000268"/>
    </source>
</evidence>
<accession>A8ZQN4</accession>
<dbReference type="InterPro" id="IPR001387">
    <property type="entry name" value="Cro/C1-type_HTH"/>
</dbReference>
<dbReference type="Proteomes" id="UP000000268">
    <property type="component" value="Plasmid pREB7"/>
</dbReference>
<reference evidence="2 3" key="1">
    <citation type="journal article" date="2008" name="Proc. Natl. Acad. Sci. U.S.A.">
        <title>Niche adaptation and genome expansion in the chlorophyll d-producing cyanobacterium Acaryochloris marina.</title>
        <authorList>
            <person name="Swingley W.D."/>
            <person name="Chen M."/>
            <person name="Cheung P.C."/>
            <person name="Conrad A.L."/>
            <person name="Dejesa L.C."/>
            <person name="Hao J."/>
            <person name="Honchak B.M."/>
            <person name="Karbach L.E."/>
            <person name="Kurdoglu A."/>
            <person name="Lahiri S."/>
            <person name="Mastrian S.D."/>
            <person name="Miyashita H."/>
            <person name="Page L."/>
            <person name="Ramakrishna P."/>
            <person name="Satoh S."/>
            <person name="Sattley W.M."/>
            <person name="Shimada Y."/>
            <person name="Taylor H.L."/>
            <person name="Tomo T."/>
            <person name="Tsuchiya T."/>
            <person name="Wang Z.T."/>
            <person name="Raymond J."/>
            <person name="Mimuro M."/>
            <person name="Blankenship R.E."/>
            <person name="Touchman J.W."/>
        </authorList>
    </citation>
    <scope>NUCLEOTIDE SEQUENCE [LARGE SCALE GENOMIC DNA]</scope>
    <source>
        <strain evidence="3">MBIC 11017</strain>
        <plasmid evidence="3">Plasmid pREB7</plasmid>
    </source>
</reference>
<geneLocation type="plasmid" evidence="2 3">
    <name>pREB7</name>
</geneLocation>
<dbReference type="SUPFAM" id="SSF47413">
    <property type="entry name" value="lambda repressor-like DNA-binding domains"/>
    <property type="match status" value="1"/>
</dbReference>
<dbReference type="EMBL" id="CP000844">
    <property type="protein sequence ID" value="ABW33320.1"/>
    <property type="molecule type" value="Genomic_DNA"/>
</dbReference>
<keyword evidence="3" id="KW-1185">Reference proteome</keyword>
<dbReference type="OrthoDB" id="427043at2"/>
<dbReference type="GO" id="GO:0003677">
    <property type="term" value="F:DNA binding"/>
    <property type="evidence" value="ECO:0007669"/>
    <property type="project" value="InterPro"/>
</dbReference>
<dbReference type="KEGG" id="amr:AM1_G0140"/>
<organism evidence="2 3">
    <name type="scientific">Acaryochloris marina (strain MBIC 11017)</name>
    <dbReference type="NCBI Taxonomy" id="329726"/>
    <lineage>
        <taxon>Bacteria</taxon>
        <taxon>Bacillati</taxon>
        <taxon>Cyanobacteriota</taxon>
        <taxon>Cyanophyceae</taxon>
        <taxon>Acaryochloridales</taxon>
        <taxon>Acaryochloridaceae</taxon>
        <taxon>Acaryochloris</taxon>
    </lineage>
</organism>